<reference key="2">
    <citation type="submission" date="2011-10" db="EMBL/GenBank/DDBJ databases">
        <title>The genome and transcriptome sequence of Clonorchis sinensis provide insights into the carcinogenic liver fluke.</title>
        <authorList>
            <person name="Wang X."/>
            <person name="Huang Y."/>
            <person name="Chen W."/>
            <person name="Liu H."/>
            <person name="Guo L."/>
            <person name="Chen Y."/>
            <person name="Luo F."/>
            <person name="Zhou W."/>
            <person name="Sun J."/>
            <person name="Mao Q."/>
            <person name="Liang P."/>
            <person name="Zhou C."/>
            <person name="Tian Y."/>
            <person name="Men J."/>
            <person name="Lv X."/>
            <person name="Huang L."/>
            <person name="Zhou J."/>
            <person name="Hu Y."/>
            <person name="Li R."/>
            <person name="Zhang F."/>
            <person name="Lei H."/>
            <person name="Li X."/>
            <person name="Hu X."/>
            <person name="Liang C."/>
            <person name="Xu J."/>
            <person name="Wu Z."/>
            <person name="Yu X."/>
        </authorList>
    </citation>
    <scope>NUCLEOTIDE SEQUENCE</scope>
    <source>
        <strain>Henan</strain>
    </source>
</reference>
<name>G7YEM3_CLOSI</name>
<proteinExistence type="predicted"/>
<evidence type="ECO:0008006" key="3">
    <source>
        <dbReference type="Google" id="ProtNLM"/>
    </source>
</evidence>
<organism evidence="1 2">
    <name type="scientific">Clonorchis sinensis</name>
    <name type="common">Chinese liver fluke</name>
    <dbReference type="NCBI Taxonomy" id="79923"/>
    <lineage>
        <taxon>Eukaryota</taxon>
        <taxon>Metazoa</taxon>
        <taxon>Spiralia</taxon>
        <taxon>Lophotrochozoa</taxon>
        <taxon>Platyhelminthes</taxon>
        <taxon>Trematoda</taxon>
        <taxon>Digenea</taxon>
        <taxon>Opisthorchiida</taxon>
        <taxon>Opisthorchiata</taxon>
        <taxon>Opisthorchiidae</taxon>
        <taxon>Clonorchis</taxon>
    </lineage>
</organism>
<dbReference type="Proteomes" id="UP000008909">
    <property type="component" value="Unassembled WGS sequence"/>
</dbReference>
<dbReference type="EMBL" id="DF143148">
    <property type="protein sequence ID" value="GAA51406.1"/>
    <property type="molecule type" value="Genomic_DNA"/>
</dbReference>
<evidence type="ECO:0000313" key="2">
    <source>
        <dbReference type="Proteomes" id="UP000008909"/>
    </source>
</evidence>
<reference evidence="1" key="1">
    <citation type="journal article" date="2011" name="Genome Biol.">
        <title>The draft genome of the carcinogenic human liver fluke Clonorchis sinensis.</title>
        <authorList>
            <person name="Wang X."/>
            <person name="Chen W."/>
            <person name="Huang Y."/>
            <person name="Sun J."/>
            <person name="Men J."/>
            <person name="Liu H."/>
            <person name="Luo F."/>
            <person name="Guo L."/>
            <person name="Lv X."/>
            <person name="Deng C."/>
            <person name="Zhou C."/>
            <person name="Fan Y."/>
            <person name="Li X."/>
            <person name="Huang L."/>
            <person name="Hu Y."/>
            <person name="Liang C."/>
            <person name="Hu X."/>
            <person name="Xu J."/>
            <person name="Yu X."/>
        </authorList>
    </citation>
    <scope>NUCLEOTIDE SEQUENCE [LARGE SCALE GENOMIC DNA]</scope>
    <source>
        <strain evidence="1">Henan</strain>
    </source>
</reference>
<sequence length="312" mass="36091">MHFILKVSKNSPGFDDLIRFPGFPKPRTSVIPVLDAMFAVIHSTWSVIYIPRDPQTNCTSKTNHLSHALRYGAVQKQKYTQVYHRPMPVLICDDSLGNPNNDDNPKRLTQDVCVRICPRTQKRFPNESIVILRCSLHRQAGKVCEKILRRVVTLELTTFNENDRAKFGKELLLNSPWLGKNLLMILSPVWEFSCFTYGFSYITVTSYLESARSSFDDDFLEKSAQKTFAVLRKVRRTFSRITRADFQILYEDNVRQLLEYANPVVYSGRTNYVILIERVQRAATKVVAGLKFVDYETRFAVFGLTPLEYLRL</sequence>
<gene>
    <name evidence="1" type="ORF">CLF_106055</name>
</gene>
<dbReference type="AlphaFoldDB" id="G7YEM3"/>
<evidence type="ECO:0000313" key="1">
    <source>
        <dbReference type="EMBL" id="GAA51406.1"/>
    </source>
</evidence>
<protein>
    <recommendedName>
        <fullName evidence="3">Pol-related protein</fullName>
    </recommendedName>
</protein>
<accession>G7YEM3</accession>
<keyword evidence="2" id="KW-1185">Reference proteome</keyword>